<evidence type="ECO:0000313" key="3">
    <source>
        <dbReference type="EMBL" id="SET71271.1"/>
    </source>
</evidence>
<dbReference type="CDD" id="cd03402">
    <property type="entry name" value="SPFH_like_u2"/>
    <property type="match status" value="1"/>
</dbReference>
<dbReference type="Pfam" id="PF01145">
    <property type="entry name" value="Band_7"/>
    <property type="match status" value="1"/>
</dbReference>
<keyword evidence="4" id="KW-1185">Reference proteome</keyword>
<feature type="transmembrane region" description="Helical" evidence="1">
    <location>
        <begin position="37"/>
        <end position="57"/>
    </location>
</feature>
<name>A0A1I0GK09_9BACI</name>
<dbReference type="InterPro" id="IPR001107">
    <property type="entry name" value="Band_7"/>
</dbReference>
<gene>
    <name evidence="3" type="ORF">SAMN05216389_12238</name>
</gene>
<dbReference type="PANTHER" id="PTHR43446">
    <property type="entry name" value="MEMBRANE PROTEIN-RELATED"/>
    <property type="match status" value="1"/>
</dbReference>
<dbReference type="OrthoDB" id="9813479at2"/>
<accession>A0A1I0GK09</accession>
<reference evidence="3 4" key="1">
    <citation type="submission" date="2016-10" db="EMBL/GenBank/DDBJ databases">
        <authorList>
            <person name="de Groot N.N."/>
        </authorList>
    </citation>
    <scope>NUCLEOTIDE SEQUENCE [LARGE SCALE GENOMIC DNA]</scope>
    <source>
        <strain evidence="3 4">IBRC-M 10780</strain>
    </source>
</reference>
<keyword evidence="3" id="KW-0378">Hydrolase</keyword>
<dbReference type="SMART" id="SM00244">
    <property type="entry name" value="PHB"/>
    <property type="match status" value="1"/>
</dbReference>
<keyword evidence="3" id="KW-0645">Protease</keyword>
<proteinExistence type="predicted"/>
<keyword evidence="1" id="KW-0812">Transmembrane</keyword>
<dbReference type="PANTHER" id="PTHR43446:SF1">
    <property type="entry name" value="BAND 7 DOMAIN-CONTAINING PROTEIN"/>
    <property type="match status" value="1"/>
</dbReference>
<evidence type="ECO:0000259" key="2">
    <source>
        <dbReference type="SMART" id="SM00244"/>
    </source>
</evidence>
<dbReference type="EMBL" id="FOHE01000022">
    <property type="protein sequence ID" value="SET71271.1"/>
    <property type="molecule type" value="Genomic_DNA"/>
</dbReference>
<evidence type="ECO:0000313" key="4">
    <source>
        <dbReference type="Proteomes" id="UP000198618"/>
    </source>
</evidence>
<dbReference type="Gene3D" id="3.30.479.30">
    <property type="entry name" value="Band 7 domain"/>
    <property type="match status" value="1"/>
</dbReference>
<feature type="transmembrane region" description="Helical" evidence="1">
    <location>
        <begin position="12"/>
        <end position="32"/>
    </location>
</feature>
<dbReference type="GO" id="GO:0006508">
    <property type="term" value="P:proteolysis"/>
    <property type="evidence" value="ECO:0007669"/>
    <property type="project" value="UniProtKB-KW"/>
</dbReference>
<protein>
    <submittedName>
        <fullName evidence="3">Regulator of protease activity HflC, stomatin/prohibitin superfamily</fullName>
    </submittedName>
</protein>
<dbReference type="InterPro" id="IPR036013">
    <property type="entry name" value="Band_7/SPFH_dom_sf"/>
</dbReference>
<evidence type="ECO:0000256" key="1">
    <source>
        <dbReference type="SAM" id="Phobius"/>
    </source>
</evidence>
<feature type="domain" description="Band 7" evidence="2">
    <location>
        <begin position="52"/>
        <end position="216"/>
    </location>
</feature>
<dbReference type="Proteomes" id="UP000198618">
    <property type="component" value="Unassembled WGS sequence"/>
</dbReference>
<organism evidence="3 4">
    <name type="scientific">Oceanobacillus limi</name>
    <dbReference type="NCBI Taxonomy" id="930131"/>
    <lineage>
        <taxon>Bacteria</taxon>
        <taxon>Bacillati</taxon>
        <taxon>Bacillota</taxon>
        <taxon>Bacilli</taxon>
        <taxon>Bacillales</taxon>
        <taxon>Bacillaceae</taxon>
        <taxon>Oceanobacillus</taxon>
    </lineage>
</organism>
<dbReference type="AlphaFoldDB" id="A0A1I0GK09"/>
<keyword evidence="1" id="KW-1133">Transmembrane helix</keyword>
<dbReference type="STRING" id="930131.SAMN05216389_12238"/>
<sequence>MNEIKEKEAWVLNGYFGILLIAILLAGTVLCFMEQQLIIGGICLILAIVLGSGVTMVQPNQSAVVIFLGRYMGTVRREGIVLTVPFSVRRTISLRVRNFNSKRLKVNDVNGNPIEIAAVIVFKVIDSAKAVFDVDRYEEFVEIQSETAIRAVATKYPYDNFEENELTLRGNAEEVSSELTTELQDRLRVAGVDVIEARLTHLAYSTEIAQAMLQRQQASAIISARKQIVDGAVGMVQDAIDRIEKEGVVDLDDERRAAMINNLLVSIVSDHGAQPVVNTGSLYQ</sequence>
<dbReference type="SUPFAM" id="SSF117892">
    <property type="entry name" value="Band 7/SPFH domain"/>
    <property type="match status" value="1"/>
</dbReference>
<keyword evidence="1" id="KW-0472">Membrane</keyword>
<dbReference type="GO" id="GO:0008233">
    <property type="term" value="F:peptidase activity"/>
    <property type="evidence" value="ECO:0007669"/>
    <property type="project" value="UniProtKB-KW"/>
</dbReference>